<name>Q6Z289_ORYSJ</name>
<dbReference type="EMBL" id="AP005388">
    <property type="protein sequence ID" value="BAC98679.1"/>
    <property type="molecule type" value="Genomic_DNA"/>
</dbReference>
<proteinExistence type="predicted"/>
<evidence type="ECO:0000313" key="1">
    <source>
        <dbReference type="EMBL" id="BAC98679.1"/>
    </source>
</evidence>
<gene>
    <name evidence="1" type="primary">OSJNBa0086F04.21</name>
</gene>
<dbReference type="Proteomes" id="UP000000763">
    <property type="component" value="Chromosome 8"/>
</dbReference>
<organism evidence="1 2">
    <name type="scientific">Oryza sativa subsp. japonica</name>
    <name type="common">Rice</name>
    <dbReference type="NCBI Taxonomy" id="39947"/>
    <lineage>
        <taxon>Eukaryota</taxon>
        <taxon>Viridiplantae</taxon>
        <taxon>Streptophyta</taxon>
        <taxon>Embryophyta</taxon>
        <taxon>Tracheophyta</taxon>
        <taxon>Spermatophyta</taxon>
        <taxon>Magnoliopsida</taxon>
        <taxon>Liliopsida</taxon>
        <taxon>Poales</taxon>
        <taxon>Poaceae</taxon>
        <taxon>BOP clade</taxon>
        <taxon>Oryzoideae</taxon>
        <taxon>Oryzeae</taxon>
        <taxon>Oryzinae</taxon>
        <taxon>Oryza</taxon>
        <taxon>Oryza sativa</taxon>
    </lineage>
</organism>
<dbReference type="AlphaFoldDB" id="Q6Z289"/>
<reference evidence="2" key="1">
    <citation type="journal article" date="2005" name="Nature">
        <title>The map-based sequence of the rice genome.</title>
        <authorList>
            <consortium name="International rice genome sequencing project (IRGSP)"/>
            <person name="Matsumoto T."/>
            <person name="Wu J."/>
            <person name="Kanamori H."/>
            <person name="Katayose Y."/>
            <person name="Fujisawa M."/>
            <person name="Namiki N."/>
            <person name="Mizuno H."/>
            <person name="Yamamoto K."/>
            <person name="Antonio B.A."/>
            <person name="Baba T."/>
            <person name="Sakata K."/>
            <person name="Nagamura Y."/>
            <person name="Aoki H."/>
            <person name="Arikawa K."/>
            <person name="Arita K."/>
            <person name="Bito T."/>
            <person name="Chiden Y."/>
            <person name="Fujitsuka N."/>
            <person name="Fukunaka R."/>
            <person name="Hamada M."/>
            <person name="Harada C."/>
            <person name="Hayashi A."/>
            <person name="Hijishita S."/>
            <person name="Honda M."/>
            <person name="Hosokawa S."/>
            <person name="Ichikawa Y."/>
            <person name="Idonuma A."/>
            <person name="Iijima M."/>
            <person name="Ikeda M."/>
            <person name="Ikeno M."/>
            <person name="Ito K."/>
            <person name="Ito S."/>
            <person name="Ito T."/>
            <person name="Ito Y."/>
            <person name="Ito Y."/>
            <person name="Iwabuchi A."/>
            <person name="Kamiya K."/>
            <person name="Karasawa W."/>
            <person name="Kurita K."/>
            <person name="Katagiri S."/>
            <person name="Kikuta A."/>
            <person name="Kobayashi H."/>
            <person name="Kobayashi N."/>
            <person name="Machita K."/>
            <person name="Maehara T."/>
            <person name="Masukawa M."/>
            <person name="Mizubayashi T."/>
            <person name="Mukai Y."/>
            <person name="Nagasaki H."/>
            <person name="Nagata Y."/>
            <person name="Naito S."/>
            <person name="Nakashima M."/>
            <person name="Nakama Y."/>
            <person name="Nakamichi Y."/>
            <person name="Nakamura M."/>
            <person name="Meguro A."/>
            <person name="Negishi M."/>
            <person name="Ohta I."/>
            <person name="Ohta T."/>
            <person name="Okamoto M."/>
            <person name="Ono N."/>
            <person name="Saji S."/>
            <person name="Sakaguchi M."/>
            <person name="Sakai K."/>
            <person name="Shibata M."/>
            <person name="Shimokawa T."/>
            <person name="Song J."/>
            <person name="Takazaki Y."/>
            <person name="Terasawa K."/>
            <person name="Tsugane M."/>
            <person name="Tsuji K."/>
            <person name="Ueda S."/>
            <person name="Waki K."/>
            <person name="Yamagata H."/>
            <person name="Yamamoto M."/>
            <person name="Yamamoto S."/>
            <person name="Yamane H."/>
            <person name="Yoshiki S."/>
            <person name="Yoshihara R."/>
            <person name="Yukawa K."/>
            <person name="Zhong H."/>
            <person name="Yano M."/>
            <person name="Yuan Q."/>
            <person name="Ouyang S."/>
            <person name="Liu J."/>
            <person name="Jones K.M."/>
            <person name="Gansberger K."/>
            <person name="Moffat K."/>
            <person name="Hill J."/>
            <person name="Bera J."/>
            <person name="Fadrosh D."/>
            <person name="Jin S."/>
            <person name="Johri S."/>
            <person name="Kim M."/>
            <person name="Overton L."/>
            <person name="Reardon M."/>
            <person name="Tsitrin T."/>
            <person name="Vuong H."/>
            <person name="Weaver B."/>
            <person name="Ciecko A."/>
            <person name="Tallon L."/>
            <person name="Jackson J."/>
            <person name="Pai G."/>
            <person name="Aken S.V."/>
            <person name="Utterback T."/>
            <person name="Reidmuller S."/>
            <person name="Feldblyum T."/>
            <person name="Hsiao J."/>
            <person name="Zismann V."/>
            <person name="Iobst S."/>
            <person name="de Vazeille A.R."/>
            <person name="Buell C.R."/>
            <person name="Ying K."/>
            <person name="Li Y."/>
            <person name="Lu T."/>
            <person name="Huang Y."/>
            <person name="Zhao Q."/>
            <person name="Feng Q."/>
            <person name="Zhang L."/>
            <person name="Zhu J."/>
            <person name="Weng Q."/>
            <person name="Mu J."/>
            <person name="Lu Y."/>
            <person name="Fan D."/>
            <person name="Liu Y."/>
            <person name="Guan J."/>
            <person name="Zhang Y."/>
            <person name="Yu S."/>
            <person name="Liu X."/>
            <person name="Zhang Y."/>
            <person name="Hong G."/>
            <person name="Han B."/>
            <person name="Choisne N."/>
            <person name="Demange N."/>
            <person name="Orjeda G."/>
            <person name="Samain S."/>
            <person name="Cattolico L."/>
            <person name="Pelletier E."/>
            <person name="Couloux A."/>
            <person name="Segurens B."/>
            <person name="Wincker P."/>
            <person name="D'Hont A."/>
            <person name="Scarpelli C."/>
            <person name="Weissenbach J."/>
            <person name="Salanoubat M."/>
            <person name="Quetier F."/>
            <person name="Yu Y."/>
            <person name="Kim H.R."/>
            <person name="Rambo T."/>
            <person name="Currie J."/>
            <person name="Collura K."/>
            <person name="Luo M."/>
            <person name="Yang T."/>
            <person name="Ammiraju J.S.S."/>
            <person name="Engler F."/>
            <person name="Soderlund C."/>
            <person name="Wing R.A."/>
            <person name="Palmer L.E."/>
            <person name="de la Bastide M."/>
            <person name="Spiegel L."/>
            <person name="Nascimento L."/>
            <person name="Zutavern T."/>
            <person name="O'Shaughnessy A."/>
            <person name="Dike S."/>
            <person name="Dedhia N."/>
            <person name="Preston R."/>
            <person name="Balija V."/>
            <person name="McCombie W.R."/>
            <person name="Chow T."/>
            <person name="Chen H."/>
            <person name="Chung M."/>
            <person name="Chen C."/>
            <person name="Shaw J."/>
            <person name="Wu H."/>
            <person name="Hsiao K."/>
            <person name="Chao Y."/>
            <person name="Chu M."/>
            <person name="Cheng C."/>
            <person name="Hour A."/>
            <person name="Lee P."/>
            <person name="Lin S."/>
            <person name="Lin Y."/>
            <person name="Liou J."/>
            <person name="Liu S."/>
            <person name="Hsing Y."/>
            <person name="Raghuvanshi S."/>
            <person name="Mohanty A."/>
            <person name="Bharti A.K."/>
            <person name="Gaur A."/>
            <person name="Gupta V."/>
            <person name="Kumar D."/>
            <person name="Ravi V."/>
            <person name="Vij S."/>
            <person name="Kapur A."/>
            <person name="Khurana P."/>
            <person name="Khurana P."/>
            <person name="Khurana J.P."/>
            <person name="Tyagi A.K."/>
            <person name="Gaikwad K."/>
            <person name="Singh A."/>
            <person name="Dalal V."/>
            <person name="Srivastava S."/>
            <person name="Dixit A."/>
            <person name="Pal A.K."/>
            <person name="Ghazi I.A."/>
            <person name="Yadav M."/>
            <person name="Pandit A."/>
            <person name="Bhargava A."/>
            <person name="Sureshbabu K."/>
            <person name="Batra K."/>
            <person name="Sharma T.R."/>
            <person name="Mohapatra T."/>
            <person name="Singh N.K."/>
            <person name="Messing J."/>
            <person name="Nelson A.B."/>
            <person name="Fuks G."/>
            <person name="Kavchok S."/>
            <person name="Keizer G."/>
            <person name="Linton E."/>
            <person name="Llaca V."/>
            <person name="Song R."/>
            <person name="Tanyolac B."/>
            <person name="Young S."/>
            <person name="Ho-Il K."/>
            <person name="Hahn J.H."/>
            <person name="Sangsakoo G."/>
            <person name="Vanavichit A."/>
            <person name="de Mattos Luiz.A.T."/>
            <person name="Zimmer P.D."/>
            <person name="Malone G."/>
            <person name="Dellagostin O."/>
            <person name="de Oliveira A.C."/>
            <person name="Bevan M."/>
            <person name="Bancroft I."/>
            <person name="Minx P."/>
            <person name="Cordum H."/>
            <person name="Wilson R."/>
            <person name="Cheng Z."/>
            <person name="Jin W."/>
            <person name="Jiang J."/>
            <person name="Leong S.A."/>
            <person name="Iwama H."/>
            <person name="Gojobori T."/>
            <person name="Itoh T."/>
            <person name="Niimura Y."/>
            <person name="Fujii Y."/>
            <person name="Habara T."/>
            <person name="Sakai H."/>
            <person name="Sato Y."/>
            <person name="Wilson G."/>
            <person name="Kumar K."/>
            <person name="McCouch S."/>
            <person name="Juretic N."/>
            <person name="Hoen D."/>
            <person name="Wright S."/>
            <person name="Bruskiewich R."/>
            <person name="Bureau T."/>
            <person name="Miyao A."/>
            <person name="Hirochika H."/>
            <person name="Nishikawa T."/>
            <person name="Kadowaki K."/>
            <person name="Sugiura M."/>
            <person name="Burr B."/>
            <person name="Sasaki T."/>
        </authorList>
    </citation>
    <scope>NUCLEOTIDE SEQUENCE [LARGE SCALE GENOMIC DNA]</scope>
    <source>
        <strain evidence="2">cv. Nipponbare</strain>
    </source>
</reference>
<evidence type="ECO:0000313" key="2">
    <source>
        <dbReference type="Proteomes" id="UP000000763"/>
    </source>
</evidence>
<reference evidence="2" key="2">
    <citation type="journal article" date="2008" name="Nucleic Acids Res.">
        <title>The rice annotation project database (RAP-DB): 2008 update.</title>
        <authorList>
            <consortium name="The rice annotation project (RAP)"/>
        </authorList>
    </citation>
    <scope>GENOME REANNOTATION</scope>
    <source>
        <strain evidence="2">cv. Nipponbare</strain>
    </source>
</reference>
<sequence length="103" mass="11794">MVFMCFSEKCEQTKNDPSSLVSNLPPNVHRAQAEAFRRRWIQRTSCGANMLGWPDLHDSRLTIDRQQSGEAVVEIHPQHGTGQPRGCKYYLYLSALQLAIMFK</sequence>
<protein>
    <submittedName>
        <fullName evidence="1">Uncharacterized protein</fullName>
    </submittedName>
</protein>
<accession>Q6Z289</accession>